<keyword evidence="4 8" id="KW-0812">Transmembrane</keyword>
<dbReference type="OMA" id="WTWGPIG"/>
<dbReference type="PANTHER" id="PTHR38686:SF1">
    <property type="entry name" value="APOLIPOPROTEIN N-ACYLTRANSFERASE"/>
    <property type="match status" value="1"/>
</dbReference>
<evidence type="ECO:0000256" key="7">
    <source>
        <dbReference type="ARBA" id="ARBA00023315"/>
    </source>
</evidence>
<proteinExistence type="predicted"/>
<keyword evidence="5 8" id="KW-1133">Transmembrane helix</keyword>
<keyword evidence="7" id="KW-0012">Acyltransferase</keyword>
<accession>A0A1X2HE85</accession>
<keyword evidence="2" id="KW-1003">Cell membrane</keyword>
<dbReference type="EMBL" id="MCGN01000005">
    <property type="protein sequence ID" value="ORY96626.1"/>
    <property type="molecule type" value="Genomic_DNA"/>
</dbReference>
<dbReference type="GO" id="GO:0042158">
    <property type="term" value="P:lipoprotein biosynthetic process"/>
    <property type="evidence" value="ECO:0007669"/>
    <property type="project" value="InterPro"/>
</dbReference>
<evidence type="ECO:0000256" key="5">
    <source>
        <dbReference type="ARBA" id="ARBA00022989"/>
    </source>
</evidence>
<evidence type="ECO:0000256" key="6">
    <source>
        <dbReference type="ARBA" id="ARBA00023136"/>
    </source>
</evidence>
<evidence type="ECO:0000256" key="1">
    <source>
        <dbReference type="ARBA" id="ARBA00004651"/>
    </source>
</evidence>
<dbReference type="SUPFAM" id="SSF56317">
    <property type="entry name" value="Carbon-nitrogen hydrolase"/>
    <property type="match status" value="1"/>
</dbReference>
<feature type="transmembrane region" description="Helical" evidence="8">
    <location>
        <begin position="206"/>
        <end position="225"/>
    </location>
</feature>
<dbReference type="InterPro" id="IPR003010">
    <property type="entry name" value="C-N_Hydrolase"/>
</dbReference>
<feature type="transmembrane region" description="Helical" evidence="8">
    <location>
        <begin position="55"/>
        <end position="76"/>
    </location>
</feature>
<name>A0A1X2HE85_SYNRA</name>
<evidence type="ECO:0000256" key="3">
    <source>
        <dbReference type="ARBA" id="ARBA00022679"/>
    </source>
</evidence>
<dbReference type="PANTHER" id="PTHR38686">
    <property type="entry name" value="APOLIPOPROTEIN N-ACYLTRANSFERASE"/>
    <property type="match status" value="1"/>
</dbReference>
<keyword evidence="10" id="KW-0378">Hydrolase</keyword>
<evidence type="ECO:0000313" key="10">
    <source>
        <dbReference type="EMBL" id="ORY96626.1"/>
    </source>
</evidence>
<evidence type="ECO:0000256" key="4">
    <source>
        <dbReference type="ARBA" id="ARBA00022692"/>
    </source>
</evidence>
<feature type="transmembrane region" description="Helical" evidence="8">
    <location>
        <begin position="120"/>
        <end position="138"/>
    </location>
</feature>
<feature type="transmembrane region" description="Helical" evidence="8">
    <location>
        <begin position="20"/>
        <end position="43"/>
    </location>
</feature>
<feature type="domain" description="CN hydrolase" evidence="9">
    <location>
        <begin position="247"/>
        <end position="469"/>
    </location>
</feature>
<dbReference type="Gene3D" id="3.60.110.10">
    <property type="entry name" value="Carbon-nitrogen hydrolase"/>
    <property type="match status" value="1"/>
</dbReference>
<reference evidence="10 11" key="1">
    <citation type="submission" date="2016-07" db="EMBL/GenBank/DDBJ databases">
        <title>Pervasive Adenine N6-methylation of Active Genes in Fungi.</title>
        <authorList>
            <consortium name="DOE Joint Genome Institute"/>
            <person name="Mondo S.J."/>
            <person name="Dannebaum R.O."/>
            <person name="Kuo R.C."/>
            <person name="Labutti K."/>
            <person name="Haridas S."/>
            <person name="Kuo A."/>
            <person name="Salamov A."/>
            <person name="Ahrendt S.R."/>
            <person name="Lipzen A."/>
            <person name="Sullivan W."/>
            <person name="Andreopoulos W.B."/>
            <person name="Clum A."/>
            <person name="Lindquist E."/>
            <person name="Daum C."/>
            <person name="Ramamoorthy G.K."/>
            <person name="Gryganskyi A."/>
            <person name="Culley D."/>
            <person name="Magnuson J.K."/>
            <person name="James T.Y."/>
            <person name="O'Malley M.A."/>
            <person name="Stajich J.E."/>
            <person name="Spatafora J.W."/>
            <person name="Visel A."/>
            <person name="Grigoriev I.V."/>
        </authorList>
    </citation>
    <scope>NUCLEOTIDE SEQUENCE [LARGE SCALE GENOMIC DNA]</scope>
    <source>
        <strain evidence="10 11">NRRL 2496</strain>
    </source>
</reference>
<protein>
    <submittedName>
        <fullName evidence="10">Carbon-nitrogen hydrolase</fullName>
    </submittedName>
</protein>
<evidence type="ECO:0000256" key="8">
    <source>
        <dbReference type="SAM" id="Phobius"/>
    </source>
</evidence>
<dbReference type="AlphaFoldDB" id="A0A1X2HE85"/>
<feature type="transmembrane region" description="Helical" evidence="8">
    <location>
        <begin position="88"/>
        <end position="108"/>
    </location>
</feature>
<dbReference type="InterPro" id="IPR004563">
    <property type="entry name" value="Apolipo_AcylTrfase"/>
</dbReference>
<evidence type="ECO:0000313" key="11">
    <source>
        <dbReference type="Proteomes" id="UP000242180"/>
    </source>
</evidence>
<comment type="caution">
    <text evidence="10">The sequence shown here is derived from an EMBL/GenBank/DDBJ whole genome shotgun (WGS) entry which is preliminary data.</text>
</comment>
<dbReference type="GO" id="GO:0016787">
    <property type="term" value="F:hydrolase activity"/>
    <property type="evidence" value="ECO:0007669"/>
    <property type="project" value="UniProtKB-KW"/>
</dbReference>
<dbReference type="PROSITE" id="PS50263">
    <property type="entry name" value="CN_HYDROLASE"/>
    <property type="match status" value="1"/>
</dbReference>
<gene>
    <name evidence="10" type="ORF">BCR43DRAFT_491993</name>
</gene>
<comment type="subcellular location">
    <subcellularLocation>
        <location evidence="1">Cell membrane</location>
        <topology evidence="1">Multi-pass membrane protein</topology>
    </subcellularLocation>
</comment>
<keyword evidence="11" id="KW-1185">Reference proteome</keyword>
<keyword evidence="6 8" id="KW-0472">Membrane</keyword>
<dbReference type="InterPro" id="IPR036526">
    <property type="entry name" value="C-N_Hydrolase_sf"/>
</dbReference>
<dbReference type="Pfam" id="PF00795">
    <property type="entry name" value="CN_hydrolase"/>
    <property type="match status" value="1"/>
</dbReference>
<organism evidence="10 11">
    <name type="scientific">Syncephalastrum racemosum</name>
    <name type="common">Filamentous fungus</name>
    <dbReference type="NCBI Taxonomy" id="13706"/>
    <lineage>
        <taxon>Eukaryota</taxon>
        <taxon>Fungi</taxon>
        <taxon>Fungi incertae sedis</taxon>
        <taxon>Mucoromycota</taxon>
        <taxon>Mucoromycotina</taxon>
        <taxon>Mucoromycetes</taxon>
        <taxon>Mucorales</taxon>
        <taxon>Syncephalastraceae</taxon>
        <taxon>Syncephalastrum</taxon>
    </lineage>
</organism>
<dbReference type="InParanoid" id="A0A1X2HE85"/>
<sequence>MSLFHKEKLKSLCREHWLLLPIFVFGFFGVGYQTVPVFVWLFFPTVLSYSRKQWFNLLTVYIVFTIGGALANLGIFDGDTTLPTLQHPGAAIGLASVGNLNVVAALAIDRLAQRRVAWQRLTVFPCAWTGLWLFYGVWGNFGDSYTFSNALTSGWPELLQLAALLGRPSLDFVLAMFGTAVLELFTALKDTPVLIDDTPRPSSAGYRTASAYAALMVLVLAYGGFRVNIHNGSFYQVGYTNYVPKTVPVGCVVGPGGIDMPLQYDHAHWFDKSVQLARSGAKLVLWSEETAAVDDAASETRLLEQAKQVAAEHGIYLAITYDVRGPVGENKLTMITPSGDIAINYNKAHPVPGVETQPAGEEVLQYVDTPEFGRIGAAICFDYNFASYIRQASKHNVDVMLQATWTWGPIGTYHARGNAVRAIENGFTQFRCASQSLSGIFEPTSNGIFQQQVATLTNNAYLFYMPLQKRIWTVYGVTGDVFGYGCLVASLFAAVYFVLKPAQQAVQLEEEESA</sequence>
<keyword evidence="3" id="KW-0808">Transferase</keyword>
<dbReference type="STRING" id="13706.A0A1X2HE85"/>
<dbReference type="GO" id="GO:0016410">
    <property type="term" value="F:N-acyltransferase activity"/>
    <property type="evidence" value="ECO:0007669"/>
    <property type="project" value="InterPro"/>
</dbReference>
<evidence type="ECO:0000259" key="9">
    <source>
        <dbReference type="PROSITE" id="PS50263"/>
    </source>
</evidence>
<evidence type="ECO:0000256" key="2">
    <source>
        <dbReference type="ARBA" id="ARBA00022475"/>
    </source>
</evidence>
<dbReference type="OrthoDB" id="2626014at2759"/>
<dbReference type="Proteomes" id="UP000242180">
    <property type="component" value="Unassembled WGS sequence"/>
</dbReference>
<dbReference type="GO" id="GO:0005886">
    <property type="term" value="C:plasma membrane"/>
    <property type="evidence" value="ECO:0007669"/>
    <property type="project" value="UniProtKB-SubCell"/>
</dbReference>
<feature type="transmembrane region" description="Helical" evidence="8">
    <location>
        <begin position="481"/>
        <end position="499"/>
    </location>
</feature>